<dbReference type="EMBL" id="MIGC01004107">
    <property type="protein sequence ID" value="PHJ18500.1"/>
    <property type="molecule type" value="Genomic_DNA"/>
</dbReference>
<keyword evidence="2" id="KW-0547">Nucleotide-binding</keyword>
<dbReference type="PANTHER" id="PTHR23069:SF0">
    <property type="entry name" value="TAT-BINDING HOMOLOG 7"/>
    <property type="match status" value="1"/>
</dbReference>
<dbReference type="VEuPathDB" id="ToxoDB:CSUI_007673"/>
<evidence type="ECO:0000256" key="4">
    <source>
        <dbReference type="SAM" id="MobiDB-lite"/>
    </source>
</evidence>
<feature type="compositionally biased region" description="Low complexity" evidence="4">
    <location>
        <begin position="469"/>
        <end position="488"/>
    </location>
</feature>
<dbReference type="GO" id="GO:0045815">
    <property type="term" value="P:transcription initiation-coupled chromatin remodeling"/>
    <property type="evidence" value="ECO:0007669"/>
    <property type="project" value="TreeGrafter"/>
</dbReference>
<feature type="compositionally biased region" description="Basic and acidic residues" evidence="4">
    <location>
        <begin position="16"/>
        <end position="34"/>
    </location>
</feature>
<dbReference type="GO" id="GO:0005634">
    <property type="term" value="C:nucleus"/>
    <property type="evidence" value="ECO:0007669"/>
    <property type="project" value="TreeGrafter"/>
</dbReference>
<feature type="compositionally biased region" description="Basic residues" evidence="4">
    <location>
        <begin position="553"/>
        <end position="567"/>
    </location>
</feature>
<protein>
    <submittedName>
        <fullName evidence="6">Aaa family protein</fullName>
    </submittedName>
</protein>
<evidence type="ECO:0000256" key="1">
    <source>
        <dbReference type="ARBA" id="ARBA00006914"/>
    </source>
</evidence>
<dbReference type="GO" id="GO:0003682">
    <property type="term" value="F:chromatin binding"/>
    <property type="evidence" value="ECO:0007669"/>
    <property type="project" value="TreeGrafter"/>
</dbReference>
<feature type="domain" description="ATPase AAA-type core" evidence="5">
    <location>
        <begin position="726"/>
        <end position="793"/>
    </location>
</feature>
<evidence type="ECO:0000259" key="5">
    <source>
        <dbReference type="Pfam" id="PF00004"/>
    </source>
</evidence>
<keyword evidence="3" id="KW-0067">ATP-binding</keyword>
<feature type="compositionally biased region" description="Low complexity" evidence="4">
    <location>
        <begin position="396"/>
        <end position="453"/>
    </location>
</feature>
<evidence type="ECO:0000313" key="6">
    <source>
        <dbReference type="EMBL" id="PHJ18500.1"/>
    </source>
</evidence>
<feature type="compositionally biased region" description="Low complexity" evidence="4">
    <location>
        <begin position="246"/>
        <end position="264"/>
    </location>
</feature>
<feature type="region of interest" description="Disordered" evidence="4">
    <location>
        <begin position="163"/>
        <end position="323"/>
    </location>
</feature>
<feature type="non-terminal residue" evidence="6">
    <location>
        <position position="793"/>
    </location>
</feature>
<dbReference type="GO" id="GO:0005524">
    <property type="term" value="F:ATP binding"/>
    <property type="evidence" value="ECO:0007669"/>
    <property type="project" value="UniProtKB-KW"/>
</dbReference>
<accession>A0A2C6KCY6</accession>
<dbReference type="InterPro" id="IPR027417">
    <property type="entry name" value="P-loop_NTPase"/>
</dbReference>
<gene>
    <name evidence="6" type="ORF">CSUI_007673</name>
</gene>
<feature type="compositionally biased region" description="Pro residues" evidence="4">
    <location>
        <begin position="39"/>
        <end position="50"/>
    </location>
</feature>
<dbReference type="GO" id="GO:0006337">
    <property type="term" value="P:nucleosome disassembly"/>
    <property type="evidence" value="ECO:0007669"/>
    <property type="project" value="TreeGrafter"/>
</dbReference>
<dbReference type="Proteomes" id="UP000221165">
    <property type="component" value="Unassembled WGS sequence"/>
</dbReference>
<dbReference type="SUPFAM" id="SSF52540">
    <property type="entry name" value="P-loop containing nucleoside triphosphate hydrolases"/>
    <property type="match status" value="1"/>
</dbReference>
<feature type="compositionally biased region" description="Low complexity" evidence="4">
    <location>
        <begin position="80"/>
        <end position="101"/>
    </location>
</feature>
<dbReference type="Pfam" id="PF00004">
    <property type="entry name" value="AAA"/>
    <property type="match status" value="1"/>
</dbReference>
<feature type="compositionally biased region" description="Low complexity" evidence="4">
    <location>
        <begin position="369"/>
        <end position="382"/>
    </location>
</feature>
<name>A0A2C6KCY6_9APIC</name>
<evidence type="ECO:0000256" key="3">
    <source>
        <dbReference type="ARBA" id="ARBA00022840"/>
    </source>
</evidence>
<dbReference type="OrthoDB" id="5421at2759"/>
<dbReference type="Gene3D" id="3.40.50.300">
    <property type="entry name" value="P-loop containing nucleotide triphosphate hydrolases"/>
    <property type="match status" value="1"/>
</dbReference>
<feature type="compositionally biased region" description="Basic and acidic residues" evidence="4">
    <location>
        <begin position="193"/>
        <end position="231"/>
    </location>
</feature>
<dbReference type="GO" id="GO:0042393">
    <property type="term" value="F:histone binding"/>
    <property type="evidence" value="ECO:0007669"/>
    <property type="project" value="TreeGrafter"/>
</dbReference>
<comment type="caution">
    <text evidence="6">The sequence shown here is derived from an EMBL/GenBank/DDBJ whole genome shotgun (WGS) entry which is preliminary data.</text>
</comment>
<feature type="compositionally biased region" description="Basic and acidic residues" evidence="4">
    <location>
        <begin position="599"/>
        <end position="624"/>
    </location>
</feature>
<dbReference type="InterPro" id="IPR045199">
    <property type="entry name" value="ATAD2-like"/>
</dbReference>
<evidence type="ECO:0000256" key="2">
    <source>
        <dbReference type="ARBA" id="ARBA00022741"/>
    </source>
</evidence>
<keyword evidence="7" id="KW-1185">Reference proteome</keyword>
<dbReference type="AlphaFoldDB" id="A0A2C6KCY6"/>
<reference evidence="6 7" key="1">
    <citation type="journal article" date="2017" name="Int. J. Parasitol.">
        <title>The genome of the protozoan parasite Cystoisospora suis and a reverse vaccinology approach to identify vaccine candidates.</title>
        <authorList>
            <person name="Palmieri N."/>
            <person name="Shrestha A."/>
            <person name="Ruttkowski B."/>
            <person name="Beck T."/>
            <person name="Vogl C."/>
            <person name="Tomley F."/>
            <person name="Blake D.P."/>
            <person name="Joachim A."/>
        </authorList>
    </citation>
    <scope>NUCLEOTIDE SEQUENCE [LARGE SCALE GENOMIC DNA]</scope>
    <source>
        <strain evidence="6 7">Wien I</strain>
    </source>
</reference>
<evidence type="ECO:0000313" key="7">
    <source>
        <dbReference type="Proteomes" id="UP000221165"/>
    </source>
</evidence>
<dbReference type="RefSeq" id="XP_067920206.1">
    <property type="nucleotide sequence ID" value="XM_068067818.1"/>
</dbReference>
<feature type="compositionally biased region" description="Low complexity" evidence="4">
    <location>
        <begin position="109"/>
        <end position="144"/>
    </location>
</feature>
<sequence length="793" mass="84904">MKDSKEGKMKKRRGRGAPDAKEEEEGRRRPENGHVAHPSSPPSHPTPDLPPQGGEQGGGEQATKRKKKRPLEENIASCLSPRKTSSPPTISSSSSSPSSSSFADHASHKPSSLPSLCKPLSSSSSSPTRLSSSSSSSSSSTSGSRRGDNLASDGLLAFQADVHQCGRERQGGVIRSRRLKRLASPSESEEEKEDSHQDTHDKKSRFDNPCHKLTTRNERSGKETKGQEEPRLYTTSTSVSPPPPAASFLSTSDPSCLSYTSRPSSSPPPSLFPEVAHGQISSSDLLSASALSSSTTPPSLPVLLSSLSPSSSSPCGLSSGGGLLRDYKEQAEVELRELAGAWSVVTSRFPSLHALPHSHHAVPPPKTFSQSSLQLSQNLSPSMGDPTRTHSHHESPLFPSSSSPLSTSLQRSPVSHSSSLPSSTTDTRSLSSSSLPLSSSSSQLQSNLSGTLLPPYPATSYMSEEMPNLSSSSLLSLQEKNSPESSSPHRSRRSRFSSSPLKEEDEAIHPLHPHQRGREEGEIREEDDEKKKKTTAQDRRSLDGSRFLLGRGFHLKGGSRRRGHSRRISGEGETERPSTTPAEGGEKRRLGGSLLSGPHDNKAGGRGRGSRDQSEEKRKRDRSFSSESKTSSSFVHERHLLSSSLSKHESEEDTAGQGAGGGKEEEGVEEVTPDDIECSITLNDVAGLTEAISVLEEAAIGLLYPDIFSSACSSRASSLLRPPRGVLLYGPPGTGKTLLVRAFVGSLRAAGHRVSLFVRRGGELLSKWVGEAEKSLISLFHSAQKHSPSIIFL</sequence>
<feature type="compositionally biased region" description="Basic and acidic residues" evidence="4">
    <location>
        <begin position="635"/>
        <end position="650"/>
    </location>
</feature>
<feature type="compositionally biased region" description="Low complexity" evidence="4">
    <location>
        <begin position="281"/>
        <end position="317"/>
    </location>
</feature>
<comment type="similarity">
    <text evidence="1">Belongs to the AAA ATPase family.</text>
</comment>
<dbReference type="InterPro" id="IPR003959">
    <property type="entry name" value="ATPase_AAA_core"/>
</dbReference>
<organism evidence="6 7">
    <name type="scientific">Cystoisospora suis</name>
    <dbReference type="NCBI Taxonomy" id="483139"/>
    <lineage>
        <taxon>Eukaryota</taxon>
        <taxon>Sar</taxon>
        <taxon>Alveolata</taxon>
        <taxon>Apicomplexa</taxon>
        <taxon>Conoidasida</taxon>
        <taxon>Coccidia</taxon>
        <taxon>Eucoccidiorida</taxon>
        <taxon>Eimeriorina</taxon>
        <taxon>Sarcocystidae</taxon>
        <taxon>Cystoisospora</taxon>
    </lineage>
</organism>
<feature type="region of interest" description="Disordered" evidence="4">
    <location>
        <begin position="1"/>
        <end position="150"/>
    </location>
</feature>
<feature type="compositionally biased region" description="Basic and acidic residues" evidence="4">
    <location>
        <begin position="529"/>
        <end position="543"/>
    </location>
</feature>
<dbReference type="GO" id="GO:0016887">
    <property type="term" value="F:ATP hydrolysis activity"/>
    <property type="evidence" value="ECO:0007669"/>
    <property type="project" value="InterPro"/>
</dbReference>
<dbReference type="GO" id="GO:0006334">
    <property type="term" value="P:nucleosome assembly"/>
    <property type="evidence" value="ECO:0007669"/>
    <property type="project" value="TreeGrafter"/>
</dbReference>
<dbReference type="GeneID" id="94431029"/>
<dbReference type="PANTHER" id="PTHR23069">
    <property type="entry name" value="AAA DOMAIN-CONTAINING"/>
    <property type="match status" value="1"/>
</dbReference>
<feature type="region of interest" description="Disordered" evidence="4">
    <location>
        <begin position="355"/>
        <end position="674"/>
    </location>
</feature>
<proteinExistence type="inferred from homology"/>